<comment type="caution">
    <text evidence="8">The sequence shown here is derived from an EMBL/GenBank/DDBJ whole genome shotgun (WGS) entry which is preliminary data.</text>
</comment>
<keyword evidence="3 6" id="KW-1133">Transmembrane helix</keyword>
<dbReference type="Pfam" id="PF05090">
    <property type="entry name" value="HTTM"/>
    <property type="match status" value="1"/>
</dbReference>
<dbReference type="AlphaFoldDB" id="A0A150Q5Y9"/>
<feature type="transmembrane region" description="Helical" evidence="6">
    <location>
        <begin position="268"/>
        <end position="301"/>
    </location>
</feature>
<evidence type="ECO:0000313" key="8">
    <source>
        <dbReference type="EMBL" id="KYF63370.1"/>
    </source>
</evidence>
<dbReference type="SMART" id="SM00752">
    <property type="entry name" value="HTTM"/>
    <property type="match status" value="1"/>
</dbReference>
<evidence type="ECO:0000259" key="7">
    <source>
        <dbReference type="SMART" id="SM00752"/>
    </source>
</evidence>
<dbReference type="InterPro" id="IPR011020">
    <property type="entry name" value="HTTM-like"/>
</dbReference>
<evidence type="ECO:0000256" key="5">
    <source>
        <dbReference type="SAM" id="MobiDB-lite"/>
    </source>
</evidence>
<keyword evidence="2 6" id="KW-0812">Transmembrane</keyword>
<evidence type="ECO:0000256" key="4">
    <source>
        <dbReference type="ARBA" id="ARBA00023136"/>
    </source>
</evidence>
<sequence>MTAPRLISCRAGLSRVASLIERFALAPASAEPLAALRIGLATVLLVQAALVAPALFELYGPAGILQGPLREAFAEIDLPGIGWLAERLGPLGIRETSLLACTGAVYVLSLASLLCGFRTRTSALIAWLTHRVLMVTADATVYGADLFANIFLFYLVWIPSGAALSVDRWMRGPSRAAAEPTPAARLGLRVIQMHLCVAYLASGLEKASGPSWWNGEAIWRSVMLPEYRQLDFSWLAWHPWIAQAAGWAVLGVEIGYAFLIWPRLTRRAVIVATALLHLGIAAFMGLGVFGAIMPVFTLAAFGVPADARAPSPRRSRKGSTCPSSITTSPRALTGPQG</sequence>
<dbReference type="InterPro" id="IPR052964">
    <property type="entry name" value="Sporulation_signal_mat"/>
</dbReference>
<feature type="transmembrane region" description="Helical" evidence="6">
    <location>
        <begin position="240"/>
        <end position="261"/>
    </location>
</feature>
<evidence type="ECO:0000256" key="3">
    <source>
        <dbReference type="ARBA" id="ARBA00022989"/>
    </source>
</evidence>
<dbReference type="PANTHER" id="PTHR39535">
    <property type="entry name" value="SPORULATION-DELAYING PROTEIN SDPB"/>
    <property type="match status" value="1"/>
</dbReference>
<evidence type="ECO:0000256" key="2">
    <source>
        <dbReference type="ARBA" id="ARBA00022692"/>
    </source>
</evidence>
<protein>
    <recommendedName>
        <fullName evidence="7">HTTM-like domain-containing protein</fullName>
    </recommendedName>
</protein>
<evidence type="ECO:0000313" key="9">
    <source>
        <dbReference type="Proteomes" id="UP000075260"/>
    </source>
</evidence>
<dbReference type="RefSeq" id="WP_061612193.1">
    <property type="nucleotide sequence ID" value="NZ_JEMA01001008.1"/>
</dbReference>
<gene>
    <name evidence="8" type="ORF">BE15_23095</name>
</gene>
<dbReference type="OrthoDB" id="1496138at2"/>
<dbReference type="EMBL" id="JEMA01001008">
    <property type="protein sequence ID" value="KYF63370.1"/>
    <property type="molecule type" value="Genomic_DNA"/>
</dbReference>
<feature type="domain" description="HTTM-like" evidence="7">
    <location>
        <begin position="25"/>
        <end position="307"/>
    </location>
</feature>
<feature type="region of interest" description="Disordered" evidence="5">
    <location>
        <begin position="307"/>
        <end position="337"/>
    </location>
</feature>
<feature type="transmembrane region" description="Helical" evidence="6">
    <location>
        <begin position="150"/>
        <end position="166"/>
    </location>
</feature>
<proteinExistence type="predicted"/>
<feature type="transmembrane region" description="Helical" evidence="6">
    <location>
        <begin position="34"/>
        <end position="56"/>
    </location>
</feature>
<dbReference type="Proteomes" id="UP000075260">
    <property type="component" value="Unassembled WGS sequence"/>
</dbReference>
<feature type="compositionally biased region" description="Polar residues" evidence="5">
    <location>
        <begin position="318"/>
        <end position="330"/>
    </location>
</feature>
<organism evidence="8 9">
    <name type="scientific">Sorangium cellulosum</name>
    <name type="common">Polyangium cellulosum</name>
    <dbReference type="NCBI Taxonomy" id="56"/>
    <lineage>
        <taxon>Bacteria</taxon>
        <taxon>Pseudomonadati</taxon>
        <taxon>Myxococcota</taxon>
        <taxon>Polyangia</taxon>
        <taxon>Polyangiales</taxon>
        <taxon>Polyangiaceae</taxon>
        <taxon>Sorangium</taxon>
    </lineage>
</organism>
<comment type="subcellular location">
    <subcellularLocation>
        <location evidence="1">Endomembrane system</location>
        <topology evidence="1">Multi-pass membrane protein</topology>
    </subcellularLocation>
</comment>
<accession>A0A150Q5Y9</accession>
<dbReference type="PANTHER" id="PTHR39535:SF2">
    <property type="entry name" value="HTTM DOMAIN-CONTAINING PROTEIN"/>
    <property type="match status" value="1"/>
</dbReference>
<name>A0A150Q5Y9_SORCE</name>
<keyword evidence="4 6" id="KW-0472">Membrane</keyword>
<feature type="transmembrane region" description="Helical" evidence="6">
    <location>
        <begin position="97"/>
        <end position="117"/>
    </location>
</feature>
<evidence type="ECO:0000256" key="1">
    <source>
        <dbReference type="ARBA" id="ARBA00004127"/>
    </source>
</evidence>
<evidence type="ECO:0000256" key="6">
    <source>
        <dbReference type="SAM" id="Phobius"/>
    </source>
</evidence>
<reference evidence="8 9" key="1">
    <citation type="submission" date="2014-02" db="EMBL/GenBank/DDBJ databases">
        <title>The small core and large imbalanced accessory genome model reveals a collaborative survival strategy of Sorangium cellulosum strains in nature.</title>
        <authorList>
            <person name="Han K."/>
            <person name="Peng R."/>
            <person name="Blom J."/>
            <person name="Li Y.-Z."/>
        </authorList>
    </citation>
    <scope>NUCLEOTIDE SEQUENCE [LARGE SCALE GENOMIC DNA]</scope>
    <source>
        <strain evidence="8 9">So0008-312</strain>
    </source>
</reference>
<dbReference type="InterPro" id="IPR053934">
    <property type="entry name" value="HTTM_dom"/>
</dbReference>
<dbReference type="GO" id="GO:0012505">
    <property type="term" value="C:endomembrane system"/>
    <property type="evidence" value="ECO:0007669"/>
    <property type="project" value="UniProtKB-SubCell"/>
</dbReference>